<proteinExistence type="predicted"/>
<organism evidence="1 2">
    <name type="scientific">Sphingomonas aurea</name>
    <dbReference type="NCBI Taxonomy" id="3063994"/>
    <lineage>
        <taxon>Bacteria</taxon>
        <taxon>Pseudomonadati</taxon>
        <taxon>Pseudomonadota</taxon>
        <taxon>Alphaproteobacteria</taxon>
        <taxon>Sphingomonadales</taxon>
        <taxon>Sphingomonadaceae</taxon>
        <taxon>Sphingomonas</taxon>
    </lineage>
</organism>
<evidence type="ECO:0000313" key="2">
    <source>
        <dbReference type="Proteomes" id="UP001230685"/>
    </source>
</evidence>
<evidence type="ECO:0008006" key="3">
    <source>
        <dbReference type="Google" id="ProtNLM"/>
    </source>
</evidence>
<name>A0ABT9EJE2_9SPHN</name>
<evidence type="ECO:0000313" key="1">
    <source>
        <dbReference type="EMBL" id="MDP1027092.1"/>
    </source>
</evidence>
<dbReference type="EMBL" id="JAUUDS010000002">
    <property type="protein sequence ID" value="MDP1027092.1"/>
    <property type="molecule type" value="Genomic_DNA"/>
</dbReference>
<keyword evidence="2" id="KW-1185">Reference proteome</keyword>
<dbReference type="Proteomes" id="UP001230685">
    <property type="component" value="Unassembled WGS sequence"/>
</dbReference>
<gene>
    <name evidence="1" type="ORF">Q5H91_07700</name>
</gene>
<sequence length="142" mass="15395">MYTVTIEPALHLLRIRVAGFWSAAVMKAYVAELVRQAEALGRTGGCRRILVNMSDYPIQAQAIADGHARIIAHGKTVMKAHTAVVMKSALSRLQAMRVADLAGHELFDDEVSARRWLMSMPAGAAAGNDMNAALPKREAAVR</sequence>
<protein>
    <recommendedName>
        <fullName evidence="3">STAS/SEC14 domain-containing protein</fullName>
    </recommendedName>
</protein>
<accession>A0ABT9EJE2</accession>
<reference evidence="1 2" key="1">
    <citation type="submission" date="2023-07" db="EMBL/GenBank/DDBJ databases">
        <authorList>
            <person name="Kim M.K."/>
        </authorList>
    </citation>
    <scope>NUCLEOTIDE SEQUENCE [LARGE SCALE GENOMIC DNA]</scope>
    <source>
        <strain evidence="1 2">KR1UV-12</strain>
    </source>
</reference>
<comment type="caution">
    <text evidence="1">The sequence shown here is derived from an EMBL/GenBank/DDBJ whole genome shotgun (WGS) entry which is preliminary data.</text>
</comment>